<feature type="transmembrane region" description="Helical" evidence="8">
    <location>
        <begin position="203"/>
        <end position="225"/>
    </location>
</feature>
<dbReference type="RefSeq" id="WP_114469723.1">
    <property type="nucleotide sequence ID" value="NZ_QPJK01000006.1"/>
</dbReference>
<evidence type="ECO:0000313" key="10">
    <source>
        <dbReference type="Proteomes" id="UP000252884"/>
    </source>
</evidence>
<dbReference type="Pfam" id="PF01925">
    <property type="entry name" value="TauE"/>
    <property type="match status" value="1"/>
</dbReference>
<feature type="transmembrane region" description="Helical" evidence="8">
    <location>
        <begin position="89"/>
        <end position="122"/>
    </location>
</feature>
<reference evidence="9 10" key="1">
    <citation type="submission" date="2018-07" db="EMBL/GenBank/DDBJ databases">
        <title>Genomic Encyclopedia of Type Strains, Phase IV (KMG-IV): sequencing the most valuable type-strain genomes for metagenomic binning, comparative biology and taxonomic classification.</title>
        <authorList>
            <person name="Goeker M."/>
        </authorList>
    </citation>
    <scope>NUCLEOTIDE SEQUENCE [LARGE SCALE GENOMIC DNA]</scope>
    <source>
        <strain evidence="9 10">DSM 21634</strain>
    </source>
</reference>
<feature type="transmembrane region" description="Helical" evidence="8">
    <location>
        <begin position="237"/>
        <end position="255"/>
    </location>
</feature>
<evidence type="ECO:0000256" key="6">
    <source>
        <dbReference type="ARBA" id="ARBA00022989"/>
    </source>
</evidence>
<evidence type="ECO:0000256" key="8">
    <source>
        <dbReference type="RuleBase" id="RU363041"/>
    </source>
</evidence>
<keyword evidence="6 8" id="KW-1133">Transmembrane helix</keyword>
<comment type="similarity">
    <text evidence="2 8">Belongs to the 4-toluene sulfonate uptake permease (TSUP) (TC 2.A.102) family.</text>
</comment>
<dbReference type="InterPro" id="IPR002781">
    <property type="entry name" value="TM_pro_TauE-like"/>
</dbReference>
<dbReference type="EMBL" id="QPJK01000006">
    <property type="protein sequence ID" value="RCW69308.1"/>
    <property type="molecule type" value="Genomic_DNA"/>
</dbReference>
<organism evidence="9 10">
    <name type="scientific">Pseudorhodoferax soli</name>
    <dbReference type="NCBI Taxonomy" id="545864"/>
    <lineage>
        <taxon>Bacteria</taxon>
        <taxon>Pseudomonadati</taxon>
        <taxon>Pseudomonadota</taxon>
        <taxon>Betaproteobacteria</taxon>
        <taxon>Burkholderiales</taxon>
        <taxon>Comamonadaceae</taxon>
    </lineage>
</organism>
<dbReference type="AlphaFoldDB" id="A0A368XQK3"/>
<evidence type="ECO:0000256" key="7">
    <source>
        <dbReference type="ARBA" id="ARBA00023136"/>
    </source>
</evidence>
<dbReference type="InterPro" id="IPR052017">
    <property type="entry name" value="TSUP"/>
</dbReference>
<feature type="transmembrane region" description="Helical" evidence="8">
    <location>
        <begin position="175"/>
        <end position="197"/>
    </location>
</feature>
<evidence type="ECO:0000256" key="2">
    <source>
        <dbReference type="ARBA" id="ARBA00009142"/>
    </source>
</evidence>
<evidence type="ECO:0000256" key="1">
    <source>
        <dbReference type="ARBA" id="ARBA00004651"/>
    </source>
</evidence>
<keyword evidence="7 8" id="KW-0472">Membrane</keyword>
<feature type="transmembrane region" description="Helical" evidence="8">
    <location>
        <begin position="12"/>
        <end position="32"/>
    </location>
</feature>
<feature type="transmembrane region" description="Helical" evidence="8">
    <location>
        <begin position="142"/>
        <end position="163"/>
    </location>
</feature>
<sequence length="257" mass="26189">MALSHTLAQSPFVLPALVAGVFLLAGLVKGVVGMGLPTVALGLLALWMSPAEAAALLIVPSLVTNLWQMQPWGRLAAMLRRLWPMQAGVAAGTLGGAWAFGALGAAWAPAALGGALVVYALWGLSGRRLSVAPSVEALAGPLVGGATGLVTAATGVFVLPAVPYLQALRWSSDDLIQAMGVSFTVSTLALAAGLQFGSGAADMSWGLSLAMLVPALAGMALGAALRRRLSPAVFRRCFFLGTLALGAHMVVRELLRG</sequence>
<keyword evidence="10" id="KW-1185">Reference proteome</keyword>
<evidence type="ECO:0000256" key="4">
    <source>
        <dbReference type="ARBA" id="ARBA00022475"/>
    </source>
</evidence>
<evidence type="ECO:0000256" key="5">
    <source>
        <dbReference type="ARBA" id="ARBA00022692"/>
    </source>
</evidence>
<dbReference type="Proteomes" id="UP000252884">
    <property type="component" value="Unassembled WGS sequence"/>
</dbReference>
<gene>
    <name evidence="9" type="ORF">DES41_106179</name>
</gene>
<accession>A0A368XQK3</accession>
<name>A0A368XQK3_9BURK</name>
<protein>
    <recommendedName>
        <fullName evidence="8">Probable membrane transporter protein</fullName>
    </recommendedName>
</protein>
<keyword evidence="4 8" id="KW-1003">Cell membrane</keyword>
<dbReference type="PANTHER" id="PTHR30269">
    <property type="entry name" value="TRANSMEMBRANE PROTEIN YFCA"/>
    <property type="match status" value="1"/>
</dbReference>
<keyword evidence="3" id="KW-0813">Transport</keyword>
<dbReference type="OrthoDB" id="9800873at2"/>
<comment type="subcellular location">
    <subcellularLocation>
        <location evidence="1 8">Cell membrane</location>
        <topology evidence="1 8">Multi-pass membrane protein</topology>
    </subcellularLocation>
</comment>
<evidence type="ECO:0000256" key="3">
    <source>
        <dbReference type="ARBA" id="ARBA00022448"/>
    </source>
</evidence>
<proteinExistence type="inferred from homology"/>
<dbReference type="PANTHER" id="PTHR30269:SF32">
    <property type="entry name" value="MEMBRANE TRANSPORTER PROTEIN-RELATED"/>
    <property type="match status" value="1"/>
</dbReference>
<evidence type="ECO:0000313" key="9">
    <source>
        <dbReference type="EMBL" id="RCW69308.1"/>
    </source>
</evidence>
<dbReference type="GO" id="GO:0005886">
    <property type="term" value="C:plasma membrane"/>
    <property type="evidence" value="ECO:0007669"/>
    <property type="project" value="UniProtKB-SubCell"/>
</dbReference>
<keyword evidence="5 8" id="KW-0812">Transmembrane</keyword>
<feature type="transmembrane region" description="Helical" evidence="8">
    <location>
        <begin position="44"/>
        <end position="68"/>
    </location>
</feature>
<comment type="caution">
    <text evidence="9">The sequence shown here is derived from an EMBL/GenBank/DDBJ whole genome shotgun (WGS) entry which is preliminary data.</text>
</comment>